<comment type="caution">
    <text evidence="7">Lacks conserved residue(s) required for the propagation of feature annotation.</text>
</comment>
<dbReference type="AlphaFoldDB" id="A0A5C6CN95"/>
<dbReference type="RefSeq" id="WP_197530747.1">
    <property type="nucleotide sequence ID" value="NZ_SJPS01000005.1"/>
</dbReference>
<dbReference type="GO" id="GO:0006508">
    <property type="term" value="P:proteolysis"/>
    <property type="evidence" value="ECO:0007669"/>
    <property type="project" value="UniProtKB-KW"/>
</dbReference>
<dbReference type="Gene3D" id="3.40.630.10">
    <property type="entry name" value="Zn peptidases"/>
    <property type="match status" value="1"/>
</dbReference>
<evidence type="ECO:0000313" key="10">
    <source>
        <dbReference type="Proteomes" id="UP000318437"/>
    </source>
</evidence>
<evidence type="ECO:0000256" key="4">
    <source>
        <dbReference type="ARBA" id="ARBA00022801"/>
    </source>
</evidence>
<dbReference type="PANTHER" id="PTHR11705:SF143">
    <property type="entry name" value="SLL0236 PROTEIN"/>
    <property type="match status" value="1"/>
</dbReference>
<comment type="similarity">
    <text evidence="2 7">Belongs to the peptidase M14 family.</text>
</comment>
<dbReference type="SUPFAM" id="SSF51338">
    <property type="entry name" value="Composite domain of metallo-dependent hydrolases"/>
    <property type="match status" value="1"/>
</dbReference>
<dbReference type="GO" id="GO:0008270">
    <property type="term" value="F:zinc ion binding"/>
    <property type="evidence" value="ECO:0007669"/>
    <property type="project" value="InterPro"/>
</dbReference>
<keyword evidence="6" id="KW-0482">Metalloprotease</keyword>
<dbReference type="PROSITE" id="PS52035">
    <property type="entry name" value="PEPTIDASE_M14"/>
    <property type="match status" value="1"/>
</dbReference>
<dbReference type="InterPro" id="IPR011059">
    <property type="entry name" value="Metal-dep_hydrolase_composite"/>
</dbReference>
<keyword evidence="10" id="KW-1185">Reference proteome</keyword>
<evidence type="ECO:0000259" key="8">
    <source>
        <dbReference type="PROSITE" id="PS52035"/>
    </source>
</evidence>
<dbReference type="Pfam" id="PF00246">
    <property type="entry name" value="Peptidase_M14"/>
    <property type="match status" value="1"/>
</dbReference>
<evidence type="ECO:0000256" key="3">
    <source>
        <dbReference type="ARBA" id="ARBA00022670"/>
    </source>
</evidence>
<dbReference type="Proteomes" id="UP000318437">
    <property type="component" value="Unassembled WGS sequence"/>
</dbReference>
<dbReference type="GO" id="GO:0005615">
    <property type="term" value="C:extracellular space"/>
    <property type="evidence" value="ECO:0007669"/>
    <property type="project" value="TreeGrafter"/>
</dbReference>
<keyword evidence="4" id="KW-0378">Hydrolase</keyword>
<evidence type="ECO:0000256" key="5">
    <source>
        <dbReference type="ARBA" id="ARBA00022833"/>
    </source>
</evidence>
<keyword evidence="3" id="KW-0645">Protease</keyword>
<feature type="domain" description="Peptidase M14" evidence="8">
    <location>
        <begin position="16"/>
        <end position="274"/>
    </location>
</feature>
<sequence>MFKWNEYQNLQKYSTPPHQLRHAHIVQMLSELQAIRPEAMELSTLGESYEGRSILCATIGTGSNRVLAWSQMHGNEPTHTAALLDLIGFLQRDPDHKTAQAILEGSTLSLVLMLNPDGAERYQRRNAQDLDINRDALHLASPEGRILHDLVESLHPQFALNLHNQNPRTAVDYDGLKPAAVSLLVPPIDAADSQTEGTQQAKRLASVFLSAVQPHCEGMISRYDADYMPRCFGEWVQQQGSATLTVEAGGWTSIDSSPLVRLHFMGLIHVLEAIATNRFLDADPADYDQLPRSSEHYLFDLMINKVRVVNGDLANSFVADLGINVSGVGPCSSGAGGTIEDMGDLHVTTGKTNIAGDGLLCLPGRIAYLPHITPSRLPTPKEVEKCLRVGVTTLIGRVDYASDDELIALEQLSDSQELTINLGFIAAQSTRSVPGRQMDSLSSAILQGVLGMLSDAIPDPTRNTLGSLNFRLFYEHQLPGDLDTLIPIDVYSKQLEYVADFLGLTGRGQIQLGTPADLLLLRTPATHGNQTTIDWNDLQQVIVAGRVVFDGEKCLNERAGKLLKGSAFRN</sequence>
<gene>
    <name evidence="9" type="ORF">Pla144_34100</name>
</gene>
<evidence type="ECO:0000256" key="2">
    <source>
        <dbReference type="ARBA" id="ARBA00005988"/>
    </source>
</evidence>
<dbReference type="GO" id="GO:0004181">
    <property type="term" value="F:metallocarboxypeptidase activity"/>
    <property type="evidence" value="ECO:0007669"/>
    <property type="project" value="InterPro"/>
</dbReference>
<evidence type="ECO:0000256" key="6">
    <source>
        <dbReference type="ARBA" id="ARBA00023049"/>
    </source>
</evidence>
<evidence type="ECO:0000256" key="7">
    <source>
        <dbReference type="PROSITE-ProRule" id="PRU01379"/>
    </source>
</evidence>
<accession>A0A5C6CN95</accession>
<dbReference type="InterPro" id="IPR000834">
    <property type="entry name" value="Peptidase_M14"/>
</dbReference>
<proteinExistence type="inferred from homology"/>
<comment type="cofactor">
    <cofactor evidence="1">
        <name>Zn(2+)</name>
        <dbReference type="ChEBI" id="CHEBI:29105"/>
    </cofactor>
</comment>
<comment type="caution">
    <text evidence="9">The sequence shown here is derived from an EMBL/GenBank/DDBJ whole genome shotgun (WGS) entry which is preliminary data.</text>
</comment>
<dbReference type="PANTHER" id="PTHR11705">
    <property type="entry name" value="PROTEASE FAMILY M14 CARBOXYPEPTIDASE A,B"/>
    <property type="match status" value="1"/>
</dbReference>
<evidence type="ECO:0000256" key="1">
    <source>
        <dbReference type="ARBA" id="ARBA00001947"/>
    </source>
</evidence>
<evidence type="ECO:0000313" key="9">
    <source>
        <dbReference type="EMBL" id="TWU24526.1"/>
    </source>
</evidence>
<organism evidence="9 10">
    <name type="scientific">Bythopirellula polymerisocia</name>
    <dbReference type="NCBI Taxonomy" id="2528003"/>
    <lineage>
        <taxon>Bacteria</taxon>
        <taxon>Pseudomonadati</taxon>
        <taxon>Planctomycetota</taxon>
        <taxon>Planctomycetia</taxon>
        <taxon>Pirellulales</taxon>
        <taxon>Lacipirellulaceae</taxon>
        <taxon>Bythopirellula</taxon>
    </lineage>
</organism>
<dbReference type="EMBL" id="SJPS01000005">
    <property type="protein sequence ID" value="TWU24526.1"/>
    <property type="molecule type" value="Genomic_DNA"/>
</dbReference>
<keyword evidence="9" id="KW-0121">Carboxypeptidase</keyword>
<protein>
    <submittedName>
        <fullName evidence="9">Zinc carboxypeptidase</fullName>
    </submittedName>
</protein>
<dbReference type="GO" id="GO:0016810">
    <property type="term" value="F:hydrolase activity, acting on carbon-nitrogen (but not peptide) bonds"/>
    <property type="evidence" value="ECO:0007669"/>
    <property type="project" value="InterPro"/>
</dbReference>
<name>A0A5C6CN95_9BACT</name>
<keyword evidence="5" id="KW-0862">Zinc</keyword>
<reference evidence="9 10" key="1">
    <citation type="submission" date="2019-02" db="EMBL/GenBank/DDBJ databases">
        <title>Deep-cultivation of Planctomycetes and their phenomic and genomic characterization uncovers novel biology.</title>
        <authorList>
            <person name="Wiegand S."/>
            <person name="Jogler M."/>
            <person name="Boedeker C."/>
            <person name="Pinto D."/>
            <person name="Vollmers J."/>
            <person name="Rivas-Marin E."/>
            <person name="Kohn T."/>
            <person name="Peeters S.H."/>
            <person name="Heuer A."/>
            <person name="Rast P."/>
            <person name="Oberbeckmann S."/>
            <person name="Bunk B."/>
            <person name="Jeske O."/>
            <person name="Meyerdierks A."/>
            <person name="Storesund J.E."/>
            <person name="Kallscheuer N."/>
            <person name="Luecker S."/>
            <person name="Lage O.M."/>
            <person name="Pohl T."/>
            <person name="Merkel B.J."/>
            <person name="Hornburger P."/>
            <person name="Mueller R.-W."/>
            <person name="Bruemmer F."/>
            <person name="Labrenz M."/>
            <person name="Spormann A.M."/>
            <person name="Op Den Camp H."/>
            <person name="Overmann J."/>
            <person name="Amann R."/>
            <person name="Jetten M.S.M."/>
            <person name="Mascher T."/>
            <person name="Medema M.H."/>
            <person name="Devos D.P."/>
            <person name="Kaster A.-K."/>
            <person name="Ovreas L."/>
            <person name="Rohde M."/>
            <person name="Galperin M.Y."/>
            <person name="Jogler C."/>
        </authorList>
    </citation>
    <scope>NUCLEOTIDE SEQUENCE [LARGE SCALE GENOMIC DNA]</scope>
    <source>
        <strain evidence="9 10">Pla144</strain>
    </source>
</reference>
<dbReference type="SUPFAM" id="SSF53187">
    <property type="entry name" value="Zn-dependent exopeptidases"/>
    <property type="match status" value="1"/>
</dbReference>